<dbReference type="EMBL" id="JABFDB010000045">
    <property type="protein sequence ID" value="NYZ24813.1"/>
    <property type="molecule type" value="Genomic_DNA"/>
</dbReference>
<dbReference type="InterPro" id="IPR011006">
    <property type="entry name" value="CheY-like_superfamily"/>
</dbReference>
<keyword evidence="9" id="KW-1185">Reference proteome</keyword>
<evidence type="ECO:0000256" key="1">
    <source>
        <dbReference type="ARBA" id="ARBA00022553"/>
    </source>
</evidence>
<dbReference type="InterPro" id="IPR001789">
    <property type="entry name" value="Sig_transdc_resp-reg_receiver"/>
</dbReference>
<evidence type="ECO:0000256" key="4">
    <source>
        <dbReference type="ARBA" id="ARBA00023125"/>
    </source>
</evidence>
<reference evidence="8 9" key="1">
    <citation type="submission" date="2020-05" db="EMBL/GenBank/DDBJ databases">
        <title>Azospirillum oleiclasticum sp. nov, a nitrogen-fixing and heavy crude oil-emulsifying bacterium isolated from the crude oil of Yumen Oilfield.</title>
        <authorList>
            <person name="Wu D."/>
            <person name="Cai M."/>
            <person name="Zhang X."/>
        </authorList>
    </citation>
    <scope>NUCLEOTIDE SEQUENCE [LARGE SCALE GENOMIC DNA]</scope>
    <source>
        <strain evidence="8 9">ROY-1-1-2</strain>
    </source>
</reference>
<evidence type="ECO:0000256" key="6">
    <source>
        <dbReference type="PROSITE-ProRule" id="PRU00169"/>
    </source>
</evidence>
<keyword evidence="2" id="KW-0902">Two-component regulatory system</keyword>
<evidence type="ECO:0000313" key="9">
    <source>
        <dbReference type="Proteomes" id="UP000584642"/>
    </source>
</evidence>
<keyword evidence="5" id="KW-0804">Transcription</keyword>
<keyword evidence="3" id="KW-0805">Transcription regulation</keyword>
<gene>
    <name evidence="8" type="ORF">HND93_34350</name>
</gene>
<dbReference type="SUPFAM" id="SSF52172">
    <property type="entry name" value="CheY-like"/>
    <property type="match status" value="1"/>
</dbReference>
<evidence type="ECO:0000259" key="7">
    <source>
        <dbReference type="PROSITE" id="PS50110"/>
    </source>
</evidence>
<keyword evidence="4" id="KW-0238">DNA-binding</keyword>
<dbReference type="SMART" id="SM00448">
    <property type="entry name" value="REC"/>
    <property type="match status" value="1"/>
</dbReference>
<name>A0ABX2TMT5_9PROT</name>
<dbReference type="InterPro" id="IPR039420">
    <property type="entry name" value="WalR-like"/>
</dbReference>
<dbReference type="PANTHER" id="PTHR48111:SF1">
    <property type="entry name" value="TWO-COMPONENT RESPONSE REGULATOR ORR33"/>
    <property type="match status" value="1"/>
</dbReference>
<dbReference type="PANTHER" id="PTHR48111">
    <property type="entry name" value="REGULATOR OF RPOS"/>
    <property type="match status" value="1"/>
</dbReference>
<evidence type="ECO:0000313" key="8">
    <source>
        <dbReference type="EMBL" id="NYZ24813.1"/>
    </source>
</evidence>
<accession>A0ABX2TMT5</accession>
<comment type="caution">
    <text evidence="8">The sequence shown here is derived from an EMBL/GenBank/DDBJ whole genome shotgun (WGS) entry which is preliminary data.</text>
</comment>
<feature type="modified residue" description="4-aspartylphosphate" evidence="6">
    <location>
        <position position="60"/>
    </location>
</feature>
<dbReference type="RefSeq" id="WP_180286582.1">
    <property type="nucleotide sequence ID" value="NZ_JABFDB010000045.1"/>
</dbReference>
<proteinExistence type="predicted"/>
<organism evidence="8 9">
    <name type="scientific">Azospirillum oleiclasticum</name>
    <dbReference type="NCBI Taxonomy" id="2735135"/>
    <lineage>
        <taxon>Bacteria</taxon>
        <taxon>Pseudomonadati</taxon>
        <taxon>Pseudomonadota</taxon>
        <taxon>Alphaproteobacteria</taxon>
        <taxon>Rhodospirillales</taxon>
        <taxon>Azospirillaceae</taxon>
        <taxon>Azospirillum</taxon>
    </lineage>
</organism>
<protein>
    <submittedName>
        <fullName evidence="8">Response regulator</fullName>
    </submittedName>
</protein>
<dbReference type="Proteomes" id="UP000584642">
    <property type="component" value="Unassembled WGS sequence"/>
</dbReference>
<sequence>MPDYDLSLVEAVIIDTQSNTLRLLRDVLARVGIKRVEMYDNYTTAQSLLTAAQPDLLLLDCDGPHEAEAFRFIRAFRNDPGTPNPFAAIIVTSWQATQMQVMRMTNSGVDDMLVKPMSPKQVQDRIAVLIEGRKRFVVTSDYMGPDRRKSPRDGAQVPLIDVPNTLRLKALGTIAQANLRQMMTDAKRQVGEQKRLRTAIQLGFLVEFAGPGLVRDPPERMAVEHLARIPAIIDDLHRRLPDSGVAASAEMSCRAIRVLADRLRTEAESGAVDAKELGQLRSLTADLMQTIDPKRPLESMMREVQAAVAGYRSRLDAMAQARADAAKPAVAEGAAPATPPAPG</sequence>
<evidence type="ECO:0000256" key="5">
    <source>
        <dbReference type="ARBA" id="ARBA00023163"/>
    </source>
</evidence>
<feature type="domain" description="Response regulatory" evidence="7">
    <location>
        <begin position="10"/>
        <end position="130"/>
    </location>
</feature>
<dbReference type="Pfam" id="PF00072">
    <property type="entry name" value="Response_reg"/>
    <property type="match status" value="1"/>
</dbReference>
<evidence type="ECO:0000256" key="2">
    <source>
        <dbReference type="ARBA" id="ARBA00023012"/>
    </source>
</evidence>
<dbReference type="PROSITE" id="PS50110">
    <property type="entry name" value="RESPONSE_REGULATORY"/>
    <property type="match status" value="1"/>
</dbReference>
<evidence type="ECO:0000256" key="3">
    <source>
        <dbReference type="ARBA" id="ARBA00023015"/>
    </source>
</evidence>
<keyword evidence="1 6" id="KW-0597">Phosphoprotein</keyword>
<dbReference type="Gene3D" id="3.40.50.2300">
    <property type="match status" value="1"/>
</dbReference>